<protein>
    <submittedName>
        <fullName evidence="2">Uncharacterized protein</fullName>
    </submittedName>
</protein>
<feature type="compositionally biased region" description="Low complexity" evidence="1">
    <location>
        <begin position="56"/>
        <end position="69"/>
    </location>
</feature>
<evidence type="ECO:0000256" key="1">
    <source>
        <dbReference type="SAM" id="MobiDB-lite"/>
    </source>
</evidence>
<name>A0A7J5Y5H3_DISMA</name>
<comment type="caution">
    <text evidence="2">The sequence shown here is derived from an EMBL/GenBank/DDBJ whole genome shotgun (WGS) entry which is preliminary data.</text>
</comment>
<organism evidence="2 3">
    <name type="scientific">Dissostichus mawsoni</name>
    <name type="common">Antarctic cod</name>
    <dbReference type="NCBI Taxonomy" id="36200"/>
    <lineage>
        <taxon>Eukaryota</taxon>
        <taxon>Metazoa</taxon>
        <taxon>Chordata</taxon>
        <taxon>Craniata</taxon>
        <taxon>Vertebrata</taxon>
        <taxon>Euteleostomi</taxon>
        <taxon>Actinopterygii</taxon>
        <taxon>Neopterygii</taxon>
        <taxon>Teleostei</taxon>
        <taxon>Neoteleostei</taxon>
        <taxon>Acanthomorphata</taxon>
        <taxon>Eupercaria</taxon>
        <taxon>Perciformes</taxon>
        <taxon>Notothenioidei</taxon>
        <taxon>Nototheniidae</taxon>
        <taxon>Dissostichus</taxon>
    </lineage>
</organism>
<reference evidence="2 3" key="1">
    <citation type="submission" date="2020-03" db="EMBL/GenBank/DDBJ databases">
        <title>Dissostichus mawsoni Genome sequencing and assembly.</title>
        <authorList>
            <person name="Park H."/>
        </authorList>
    </citation>
    <scope>NUCLEOTIDE SEQUENCE [LARGE SCALE GENOMIC DNA]</scope>
    <source>
        <strain evidence="2">DM0001</strain>
        <tissue evidence="2">Muscle</tissue>
    </source>
</reference>
<dbReference type="EMBL" id="JAAKFY010000015">
    <property type="protein sequence ID" value="KAF3844640.1"/>
    <property type="molecule type" value="Genomic_DNA"/>
</dbReference>
<gene>
    <name evidence="2" type="ORF">F7725_007803</name>
</gene>
<feature type="region of interest" description="Disordered" evidence="1">
    <location>
        <begin position="1"/>
        <end position="28"/>
    </location>
</feature>
<dbReference type="Proteomes" id="UP000518266">
    <property type="component" value="Unassembled WGS sequence"/>
</dbReference>
<accession>A0A7J5Y5H3</accession>
<feature type="region of interest" description="Disordered" evidence="1">
    <location>
        <begin position="47"/>
        <end position="69"/>
    </location>
</feature>
<dbReference type="AlphaFoldDB" id="A0A7J5Y5H3"/>
<proteinExistence type="predicted"/>
<keyword evidence="3" id="KW-1185">Reference proteome</keyword>
<evidence type="ECO:0000313" key="3">
    <source>
        <dbReference type="Proteomes" id="UP000518266"/>
    </source>
</evidence>
<evidence type="ECO:0000313" key="2">
    <source>
        <dbReference type="EMBL" id="KAF3844640.1"/>
    </source>
</evidence>
<sequence>MRQCASTEAECGVLEPGDHPSSPQQGQQIKRVKYMLILPRLTDEPGIRGEMKRCNSFSPTSLFTPTSSS</sequence>